<protein>
    <submittedName>
        <fullName evidence="1">Uncharacterized protein</fullName>
    </submittedName>
</protein>
<keyword evidence="2" id="KW-1185">Reference proteome</keyword>
<comment type="caution">
    <text evidence="1">The sequence shown here is derived from an EMBL/GenBank/DDBJ whole genome shotgun (WGS) entry which is preliminary data.</text>
</comment>
<sequence length="397" mass="47380">MQQIPQSPLLPYLFYQDEPMSLEEMGLDIQPFEQSLQFTINPIYTNNQIVLNPPDLYSQRKKRLKEFSNSLIKDDPKYIADNLYAIQIIQELTNAGLCKISNFVNGHYQTQLEQIIKYDKLLQESRQDQSLQKQIFFINVNPIQICFQDEHIVFQQTHPTLEINLNLQKNYQYLLEVINLTIRLLDTCFIQDFQGIINHYIHLKEKKYSNNRIIEFLQNEIEKNSEQFSYVSKWLEIKSKIKPVLVIYKQIKILEKKDELCGRKSLKVLSKHIKKIDKLQKRLYQEQILSPLEFLLLNLFEIFDQILKFYDENYEKDSCPQPQQIIKKNEKNKFKQQKSIVQEASVQECEQEQFQFDSLKKQIKQQELLVGQFDCQLDIINRQSQSPKKKVKIQISE</sequence>
<name>A0A8S1KMG3_9CILI</name>
<dbReference type="EMBL" id="CAJJDN010000009">
    <property type="protein sequence ID" value="CAD8055691.1"/>
    <property type="molecule type" value="Genomic_DNA"/>
</dbReference>
<reference evidence="1" key="1">
    <citation type="submission" date="2021-01" db="EMBL/GenBank/DDBJ databases">
        <authorList>
            <consortium name="Genoscope - CEA"/>
            <person name="William W."/>
        </authorList>
    </citation>
    <scope>NUCLEOTIDE SEQUENCE</scope>
</reference>
<dbReference type="AlphaFoldDB" id="A0A8S1KMG3"/>
<organism evidence="1 2">
    <name type="scientific">Paramecium sonneborni</name>
    <dbReference type="NCBI Taxonomy" id="65129"/>
    <lineage>
        <taxon>Eukaryota</taxon>
        <taxon>Sar</taxon>
        <taxon>Alveolata</taxon>
        <taxon>Ciliophora</taxon>
        <taxon>Intramacronucleata</taxon>
        <taxon>Oligohymenophorea</taxon>
        <taxon>Peniculida</taxon>
        <taxon>Parameciidae</taxon>
        <taxon>Paramecium</taxon>
    </lineage>
</organism>
<gene>
    <name evidence="1" type="ORF">PSON_ATCC_30995.1.T0090371</name>
</gene>
<accession>A0A8S1KMG3</accession>
<proteinExistence type="predicted"/>
<evidence type="ECO:0000313" key="2">
    <source>
        <dbReference type="Proteomes" id="UP000692954"/>
    </source>
</evidence>
<evidence type="ECO:0000313" key="1">
    <source>
        <dbReference type="EMBL" id="CAD8055691.1"/>
    </source>
</evidence>
<dbReference type="Proteomes" id="UP000692954">
    <property type="component" value="Unassembled WGS sequence"/>
</dbReference>